<accession>A0A1G4IXZ8</accession>
<keyword evidence="2" id="KW-0812">Transmembrane</keyword>
<feature type="region of interest" description="Disordered" evidence="1">
    <location>
        <begin position="76"/>
        <end position="101"/>
    </location>
</feature>
<proteinExistence type="predicted"/>
<dbReference type="EMBL" id="LT598464">
    <property type="protein sequence ID" value="SCU81877.1"/>
    <property type="molecule type" value="Genomic_DNA"/>
</dbReference>
<evidence type="ECO:0000313" key="4">
    <source>
        <dbReference type="Proteomes" id="UP000191024"/>
    </source>
</evidence>
<keyword evidence="2" id="KW-0472">Membrane</keyword>
<evidence type="ECO:0000313" key="3">
    <source>
        <dbReference type="EMBL" id="SCU81877.1"/>
    </source>
</evidence>
<dbReference type="Proteomes" id="UP000191024">
    <property type="component" value="Chromosome B"/>
</dbReference>
<keyword evidence="2" id="KW-1133">Transmembrane helix</keyword>
<name>A0A1G4IXZ8_9SACH</name>
<protein>
    <submittedName>
        <fullName evidence="3">LAMI_0B08042g1_1</fullName>
    </submittedName>
</protein>
<dbReference type="AlphaFoldDB" id="A0A1G4IXZ8"/>
<gene>
    <name evidence="3" type="ORF">LAMI_0B08042G</name>
</gene>
<feature type="transmembrane region" description="Helical" evidence="2">
    <location>
        <begin position="128"/>
        <end position="149"/>
    </location>
</feature>
<feature type="region of interest" description="Disordered" evidence="1">
    <location>
        <begin position="1"/>
        <end position="28"/>
    </location>
</feature>
<evidence type="ECO:0000256" key="2">
    <source>
        <dbReference type="SAM" id="Phobius"/>
    </source>
</evidence>
<keyword evidence="4" id="KW-1185">Reference proteome</keyword>
<organism evidence="3 4">
    <name type="scientific">Lachancea mirantina</name>
    <dbReference type="NCBI Taxonomy" id="1230905"/>
    <lineage>
        <taxon>Eukaryota</taxon>
        <taxon>Fungi</taxon>
        <taxon>Dikarya</taxon>
        <taxon>Ascomycota</taxon>
        <taxon>Saccharomycotina</taxon>
        <taxon>Saccharomycetes</taxon>
        <taxon>Saccharomycetales</taxon>
        <taxon>Saccharomycetaceae</taxon>
        <taxon>Lachancea</taxon>
    </lineage>
</organism>
<evidence type="ECO:0000256" key="1">
    <source>
        <dbReference type="SAM" id="MobiDB-lite"/>
    </source>
</evidence>
<sequence>MTPYPIQDIDDLTIPGGGPYGEASSPLTYRHHKSVPRPVINAVSSTRPRDQRFNTCTTTAHCDVILVDTGNKLVPAGRLQSRRNPRGPRPHASNRATTNSDWTSSRMLDDFVDAAIPQLSPYKKLLKLVILLALLLKLNALVSSLIAYVKASCGLE</sequence>
<feature type="compositionally biased region" description="Basic residues" evidence="1">
    <location>
        <begin position="80"/>
        <end position="89"/>
    </location>
</feature>
<reference evidence="3 4" key="1">
    <citation type="submission" date="2016-03" db="EMBL/GenBank/DDBJ databases">
        <authorList>
            <person name="Devillers H."/>
        </authorList>
    </citation>
    <scope>NUCLEOTIDE SEQUENCE [LARGE SCALE GENOMIC DNA]</scope>
    <source>
        <strain evidence="3">CBS 11717</strain>
    </source>
</reference>